<dbReference type="InterPro" id="IPR027417">
    <property type="entry name" value="P-loop_NTPase"/>
</dbReference>
<evidence type="ECO:0008006" key="4">
    <source>
        <dbReference type="Google" id="ProtNLM"/>
    </source>
</evidence>
<evidence type="ECO:0000313" key="3">
    <source>
        <dbReference type="Proteomes" id="UP001345013"/>
    </source>
</evidence>
<keyword evidence="1" id="KW-0472">Membrane</keyword>
<feature type="transmembrane region" description="Helical" evidence="1">
    <location>
        <begin position="256"/>
        <end position="275"/>
    </location>
</feature>
<protein>
    <recommendedName>
        <fullName evidence="4">Sulfotransferase</fullName>
    </recommendedName>
</protein>
<keyword evidence="3" id="KW-1185">Reference proteome</keyword>
<proteinExistence type="predicted"/>
<keyword evidence="1" id="KW-0812">Transmembrane</keyword>
<dbReference type="PANTHER" id="PTHR36978:SF4">
    <property type="entry name" value="P-LOOP CONTAINING NUCLEOSIDE TRIPHOSPHATE HYDROLASE PROTEIN"/>
    <property type="match status" value="1"/>
</dbReference>
<name>A0ABR0KNJ2_9EURO</name>
<dbReference type="Gene3D" id="3.40.50.300">
    <property type="entry name" value="P-loop containing nucleotide triphosphate hydrolases"/>
    <property type="match status" value="1"/>
</dbReference>
<accession>A0ABR0KNJ2</accession>
<evidence type="ECO:0000313" key="2">
    <source>
        <dbReference type="EMBL" id="KAK5102113.1"/>
    </source>
</evidence>
<dbReference type="InterPro" id="IPR040632">
    <property type="entry name" value="Sulfotransfer_4"/>
</dbReference>
<organism evidence="2 3">
    <name type="scientific">Lithohypha guttulata</name>
    <dbReference type="NCBI Taxonomy" id="1690604"/>
    <lineage>
        <taxon>Eukaryota</taxon>
        <taxon>Fungi</taxon>
        <taxon>Dikarya</taxon>
        <taxon>Ascomycota</taxon>
        <taxon>Pezizomycotina</taxon>
        <taxon>Eurotiomycetes</taxon>
        <taxon>Chaetothyriomycetidae</taxon>
        <taxon>Chaetothyriales</taxon>
        <taxon>Trichomeriaceae</taxon>
        <taxon>Lithohypha</taxon>
    </lineage>
</organism>
<reference evidence="2 3" key="1">
    <citation type="submission" date="2023-08" db="EMBL/GenBank/DDBJ databases">
        <title>Black Yeasts Isolated from many extreme environments.</title>
        <authorList>
            <person name="Coleine C."/>
            <person name="Stajich J.E."/>
            <person name="Selbmann L."/>
        </authorList>
    </citation>
    <scope>NUCLEOTIDE SEQUENCE [LARGE SCALE GENOMIC DNA]</scope>
    <source>
        <strain evidence="2 3">CCFEE 5885</strain>
    </source>
</reference>
<dbReference type="Proteomes" id="UP001345013">
    <property type="component" value="Unassembled WGS sequence"/>
</dbReference>
<gene>
    <name evidence="2" type="ORF">LTR24_000344</name>
</gene>
<comment type="caution">
    <text evidence="2">The sequence shown here is derived from an EMBL/GenBank/DDBJ whole genome shotgun (WGS) entry which is preliminary data.</text>
</comment>
<dbReference type="Pfam" id="PF17784">
    <property type="entry name" value="Sulfotransfer_4"/>
    <property type="match status" value="1"/>
</dbReference>
<dbReference type="SUPFAM" id="SSF52540">
    <property type="entry name" value="P-loop containing nucleoside triphosphate hydrolases"/>
    <property type="match status" value="1"/>
</dbReference>
<sequence>MVSQAILRQTVKKDNLSSSHITGPRVLCAGLWRTGTSSLQIALEQHLAFSPCLHGAHLVTSVDALKLFYRCCFEDDVAKRRQLLAEWFDHFAASTDLPGFAFVDDLLEMYPSMRIILNKRSSADAWLTSVKGSLGFYASTTYLIIGYWDPYLYWHHQIYNGIAHLLQRRFRIPREELFSTKMYNAHNDWVRNLAKSHDRPLLEYEIKEGWAPLCRLLDVQVPLDKVSGDEVEYPRTNDAGEMQELRRYLIWKGLKAWALLLAPVLIGLLGILALMPY</sequence>
<evidence type="ECO:0000256" key="1">
    <source>
        <dbReference type="SAM" id="Phobius"/>
    </source>
</evidence>
<dbReference type="EMBL" id="JAVRRG010000003">
    <property type="protein sequence ID" value="KAK5102113.1"/>
    <property type="molecule type" value="Genomic_DNA"/>
</dbReference>
<keyword evidence="1" id="KW-1133">Transmembrane helix</keyword>
<dbReference type="PANTHER" id="PTHR36978">
    <property type="entry name" value="P-LOOP CONTAINING NUCLEOTIDE TRIPHOSPHATE HYDROLASE"/>
    <property type="match status" value="1"/>
</dbReference>